<dbReference type="InterPro" id="IPR039522">
    <property type="entry name" value="RING_finger_1_prok"/>
</dbReference>
<feature type="transmembrane region" description="Helical" evidence="1">
    <location>
        <begin position="239"/>
        <end position="265"/>
    </location>
</feature>
<accession>A0A926E5L1</accession>
<organism evidence="2 3">
    <name type="scientific">Fumia xinanensis</name>
    <dbReference type="NCBI Taxonomy" id="2763659"/>
    <lineage>
        <taxon>Bacteria</taxon>
        <taxon>Bacillati</taxon>
        <taxon>Bacillota</taxon>
        <taxon>Clostridia</taxon>
        <taxon>Eubacteriales</taxon>
        <taxon>Oscillospiraceae</taxon>
        <taxon>Fumia</taxon>
    </lineage>
</organism>
<feature type="transmembrane region" description="Helical" evidence="1">
    <location>
        <begin position="299"/>
        <end position="322"/>
    </location>
</feature>
<dbReference type="Proteomes" id="UP000610760">
    <property type="component" value="Unassembled WGS sequence"/>
</dbReference>
<feature type="transmembrane region" description="Helical" evidence="1">
    <location>
        <begin position="196"/>
        <end position="219"/>
    </location>
</feature>
<evidence type="ECO:0000313" key="2">
    <source>
        <dbReference type="EMBL" id="MBC8560123.1"/>
    </source>
</evidence>
<reference evidence="2" key="1">
    <citation type="submission" date="2020-08" db="EMBL/GenBank/DDBJ databases">
        <title>Genome public.</title>
        <authorList>
            <person name="Liu C."/>
            <person name="Sun Q."/>
        </authorList>
    </citation>
    <scope>NUCLEOTIDE SEQUENCE</scope>
    <source>
        <strain evidence="2">NSJ-33</strain>
    </source>
</reference>
<dbReference type="AlphaFoldDB" id="A0A926E5L1"/>
<sequence>MFKYKGVHCPYCNKEFTESDQIVICPDCGAPYHKECAKESGGCVLTLLHEKGEQWQPPKIQTDEEKYDGSTSKRCSRCGTLNSPDKLFCEVCGNDLNKQEPGETPPAGGVNQNPYGSYQQTPPNFMAYNPYTTPFGGVGPDEEIDGLPVKDLALYVRDNTPYFIPRFKALAKTGKGGGWNWCAFFFDFYYFMYRKMWGMAILAFVVSAVLSIPSLISSFQMMQAVTAGADTIPDLPSSFLLASQVCSMLSWVVKGLFGGFANRLYTQRTFKRVHKLKKQHGDAPDYSTILSAKGGTSKLALILCIVIPFVLSFIASIAYVFATIPY</sequence>
<name>A0A926E5L1_9FIRM</name>
<dbReference type="Pfam" id="PF14446">
    <property type="entry name" value="Prok-RING_1"/>
    <property type="match status" value="1"/>
</dbReference>
<gene>
    <name evidence="2" type="ORF">H8710_08590</name>
</gene>
<proteinExistence type="predicted"/>
<dbReference type="InterPro" id="IPR024399">
    <property type="entry name" value="DUF2628"/>
</dbReference>
<keyword evidence="1" id="KW-0812">Transmembrane</keyword>
<dbReference type="EMBL" id="JACRSV010000002">
    <property type="protein sequence ID" value="MBC8560123.1"/>
    <property type="molecule type" value="Genomic_DNA"/>
</dbReference>
<dbReference type="Pfam" id="PF10947">
    <property type="entry name" value="DUF2628"/>
    <property type="match status" value="1"/>
</dbReference>
<keyword evidence="1" id="KW-1133">Transmembrane helix</keyword>
<keyword evidence="3" id="KW-1185">Reference proteome</keyword>
<protein>
    <submittedName>
        <fullName evidence="2">DUF2628 domain-containing protein</fullName>
    </submittedName>
</protein>
<evidence type="ECO:0000256" key="1">
    <source>
        <dbReference type="SAM" id="Phobius"/>
    </source>
</evidence>
<dbReference type="RefSeq" id="WP_249295087.1">
    <property type="nucleotide sequence ID" value="NZ_JACRSV010000002.1"/>
</dbReference>
<keyword evidence="1" id="KW-0472">Membrane</keyword>
<comment type="caution">
    <text evidence="2">The sequence shown here is derived from an EMBL/GenBank/DDBJ whole genome shotgun (WGS) entry which is preliminary data.</text>
</comment>
<evidence type="ECO:0000313" key="3">
    <source>
        <dbReference type="Proteomes" id="UP000610760"/>
    </source>
</evidence>